<keyword evidence="12" id="KW-0220">Diaminopimelate biosynthesis</keyword>
<dbReference type="InterPro" id="IPR045865">
    <property type="entry name" value="ACT-like_dom_sf"/>
</dbReference>
<evidence type="ECO:0000259" key="19">
    <source>
        <dbReference type="PROSITE" id="PS51671"/>
    </source>
</evidence>
<comment type="caution">
    <text evidence="20">The sequence shown here is derived from an EMBL/GenBank/DDBJ whole genome shotgun (WGS) entry which is preliminary data.</text>
</comment>
<dbReference type="GO" id="GO:0009089">
    <property type="term" value="P:lysine biosynthetic process via diaminopimelate"/>
    <property type="evidence" value="ECO:0007669"/>
    <property type="project" value="InterPro"/>
</dbReference>
<comment type="catalytic activity">
    <reaction evidence="14 17">
        <text>L-aspartate + ATP = 4-phospho-L-aspartate + ADP</text>
        <dbReference type="Rhea" id="RHEA:23776"/>
        <dbReference type="ChEBI" id="CHEBI:29991"/>
        <dbReference type="ChEBI" id="CHEBI:30616"/>
        <dbReference type="ChEBI" id="CHEBI:57535"/>
        <dbReference type="ChEBI" id="CHEBI:456216"/>
        <dbReference type="EC" id="2.7.2.4"/>
    </reaction>
</comment>
<dbReference type="AlphaFoldDB" id="A0AAE3ITK2"/>
<evidence type="ECO:0000256" key="5">
    <source>
        <dbReference type="ARBA" id="ARBA00010122"/>
    </source>
</evidence>
<dbReference type="GO" id="GO:0019877">
    <property type="term" value="P:diaminopimelate biosynthetic process"/>
    <property type="evidence" value="ECO:0007669"/>
    <property type="project" value="UniProtKB-KW"/>
</dbReference>
<keyword evidence="10 17" id="KW-0418">Kinase</keyword>
<dbReference type="InterPro" id="IPR001341">
    <property type="entry name" value="Asp_kinase"/>
</dbReference>
<dbReference type="PANTHER" id="PTHR21499:SF68">
    <property type="entry name" value="ASPARTOKINASE 2"/>
    <property type="match status" value="1"/>
</dbReference>
<dbReference type="NCBIfam" id="TIGR00657">
    <property type="entry name" value="asp_kinases"/>
    <property type="match status" value="1"/>
</dbReference>
<evidence type="ECO:0000256" key="13">
    <source>
        <dbReference type="ARBA" id="ARBA00023154"/>
    </source>
</evidence>
<keyword evidence="9 16" id="KW-0547">Nucleotide-binding</keyword>
<dbReference type="GO" id="GO:0004072">
    <property type="term" value="F:aspartate kinase activity"/>
    <property type="evidence" value="ECO:0007669"/>
    <property type="project" value="UniProtKB-EC"/>
</dbReference>
<dbReference type="CDD" id="cd04913">
    <property type="entry name" value="ACT_AKii-LysC-BS-like_1"/>
    <property type="match status" value="1"/>
</dbReference>
<evidence type="ECO:0000256" key="11">
    <source>
        <dbReference type="ARBA" id="ARBA00022840"/>
    </source>
</evidence>
<dbReference type="RefSeq" id="WP_263073373.1">
    <property type="nucleotide sequence ID" value="NZ_JAOUSF010000003.1"/>
</dbReference>
<feature type="binding site" evidence="16">
    <location>
        <begin position="7"/>
        <end position="10"/>
    </location>
    <ligand>
        <name>ATP</name>
        <dbReference type="ChEBI" id="CHEBI:30616"/>
    </ligand>
</feature>
<evidence type="ECO:0000256" key="12">
    <source>
        <dbReference type="ARBA" id="ARBA00022915"/>
    </source>
</evidence>
<dbReference type="InterPro" id="IPR002912">
    <property type="entry name" value="ACT_dom"/>
</dbReference>
<protein>
    <recommendedName>
        <fullName evidence="17">Aspartokinase</fullName>
        <ecNumber evidence="17">2.7.2.4</ecNumber>
    </recommendedName>
</protein>
<dbReference type="SUPFAM" id="SSF53633">
    <property type="entry name" value="Carbamate kinase-like"/>
    <property type="match status" value="1"/>
</dbReference>
<dbReference type="EMBL" id="JAOUSF010000003">
    <property type="protein sequence ID" value="MCU9614137.1"/>
    <property type="molecule type" value="Genomic_DNA"/>
</dbReference>
<evidence type="ECO:0000256" key="17">
    <source>
        <dbReference type="RuleBase" id="RU003448"/>
    </source>
</evidence>
<sequence length="413" mass="44719">MGIIVQKFGGTSVGSIERIRNVTDRIVEEMSKGNQVVTVVSAMGKSTDELVGLAKQISATPAKRELDMLLATGEQVTISLLTMALIERGLPAVSLTGWQAGIQTESVHGNARILHIDTKRISNELAEGRIVIVAGFQGATVDNQITTLGRGGSDTTAVAIASALQAERCDIYTDVTGVYTADPRFVKGARQLPAISYDEMLELANLGAGVLHPRAVEYAKNYQIPLVVRSSMERKDGTYVLEEAIMEQNLVVRGVAFEKDTTKMTVFGMKNGLSSLSTIFTPLAKNHINVDIIIQSYTDNKENNVSFSVKSEDKQAVLNVLEEQKEMIQYDHIDWEDKLAKVSIVGSGMISNPGVAALMFDSLASQGIMIKMVSTSEIKVSAVVDESEMIKAAQILHTAFHLDEVLETVSVGK</sequence>
<dbReference type="InterPro" id="IPR005260">
    <property type="entry name" value="Asp_kin_monofn"/>
</dbReference>
<dbReference type="CDD" id="cd04923">
    <property type="entry name" value="ACT_AK-LysC-DapG-like_2"/>
    <property type="match status" value="1"/>
</dbReference>
<comment type="subunit">
    <text evidence="15">Tetramer consisting of 2 isoforms Alpha (catalytic and regulation) and of a homodimer of 2 isoforms Beta (regulation).</text>
</comment>
<comment type="pathway">
    <text evidence="2 18">Amino-acid biosynthesis; L-lysine biosynthesis via DAP pathway; (S)-tetrahydrodipicolinate from L-aspartate: step 1/4.</text>
</comment>
<evidence type="ECO:0000256" key="1">
    <source>
        <dbReference type="ARBA" id="ARBA00003121"/>
    </source>
</evidence>
<organism evidence="20 21">
    <name type="scientific">Perspicuibacillus lycopersici</name>
    <dbReference type="NCBI Taxonomy" id="1325689"/>
    <lineage>
        <taxon>Bacteria</taxon>
        <taxon>Bacillati</taxon>
        <taxon>Bacillota</taxon>
        <taxon>Bacilli</taxon>
        <taxon>Bacillales</taxon>
        <taxon>Bacillaceae</taxon>
        <taxon>Perspicuibacillus</taxon>
    </lineage>
</organism>
<dbReference type="PIRSF" id="PIRSF000726">
    <property type="entry name" value="Asp_kin"/>
    <property type="match status" value="1"/>
</dbReference>
<evidence type="ECO:0000256" key="18">
    <source>
        <dbReference type="RuleBase" id="RU004249"/>
    </source>
</evidence>
<accession>A0AAE3ITK2</accession>
<dbReference type="EC" id="2.7.2.4" evidence="17"/>
<comment type="function">
    <text evidence="1">Catalyzes the phosphorylation of the beta-carboxyl group of aspartic acid with ATP to yield 4-phospho-L-aspartate, which is involved in the branched biosynthetic pathway leading to the biosynthesis of amino acids threonine, isoleucine and methionine.</text>
</comment>
<reference evidence="20" key="1">
    <citation type="submission" date="2022-10" db="EMBL/GenBank/DDBJ databases">
        <title>Description of Fervidibacillus gen. nov. in the family Fervidibacillaceae fam. nov. with two species, Fervidibacillus albus sp. nov., and Fervidibacillus halotolerans sp. nov., isolated from tidal flat sediments.</title>
        <authorList>
            <person name="Kwon K.K."/>
            <person name="Yang S.-H."/>
        </authorList>
    </citation>
    <scope>NUCLEOTIDE SEQUENCE</scope>
    <source>
        <strain evidence="20">JCM 19140</strain>
    </source>
</reference>
<dbReference type="FunFam" id="3.40.1160.10:FF:000002">
    <property type="entry name" value="Aspartokinase"/>
    <property type="match status" value="1"/>
</dbReference>
<feature type="domain" description="ACT" evidence="19">
    <location>
        <begin position="264"/>
        <end position="347"/>
    </location>
</feature>
<dbReference type="NCBIfam" id="TIGR00656">
    <property type="entry name" value="asp_kin_monofn"/>
    <property type="match status" value="1"/>
</dbReference>
<evidence type="ECO:0000256" key="15">
    <source>
        <dbReference type="ARBA" id="ARBA00063835"/>
    </source>
</evidence>
<dbReference type="InterPro" id="IPR018042">
    <property type="entry name" value="Aspartate_kinase_CS"/>
</dbReference>
<comment type="pathway">
    <text evidence="3 18">Amino-acid biosynthesis; L-methionine biosynthesis via de novo pathway; L-homoserine from L-aspartate: step 1/3.</text>
</comment>
<gene>
    <name evidence="20" type="ORF">OEV98_11255</name>
</gene>
<dbReference type="Proteomes" id="UP001209318">
    <property type="component" value="Unassembled WGS sequence"/>
</dbReference>
<evidence type="ECO:0000256" key="7">
    <source>
        <dbReference type="ARBA" id="ARBA00022679"/>
    </source>
</evidence>
<dbReference type="NCBIfam" id="NF005154">
    <property type="entry name" value="PRK06635.1-2"/>
    <property type="match status" value="1"/>
</dbReference>
<keyword evidence="21" id="KW-1185">Reference proteome</keyword>
<evidence type="ECO:0000256" key="6">
    <source>
        <dbReference type="ARBA" id="ARBA00022605"/>
    </source>
</evidence>
<feature type="binding site" evidence="16">
    <location>
        <position position="184"/>
    </location>
    <ligand>
        <name>ATP</name>
        <dbReference type="ChEBI" id="CHEBI:30616"/>
    </ligand>
</feature>
<feature type="binding site" evidence="16">
    <location>
        <position position="74"/>
    </location>
    <ligand>
        <name>substrate</name>
    </ligand>
</feature>
<keyword evidence="6 18" id="KW-0028">Amino-acid biosynthesis</keyword>
<feature type="binding site" evidence="16">
    <location>
        <position position="47"/>
    </location>
    <ligand>
        <name>substrate</name>
    </ligand>
</feature>
<evidence type="ECO:0000256" key="4">
    <source>
        <dbReference type="ARBA" id="ARBA00005139"/>
    </source>
</evidence>
<dbReference type="InterPro" id="IPR001048">
    <property type="entry name" value="Asp/Glu/Uridylate_kinase"/>
</dbReference>
<keyword evidence="11 16" id="KW-0067">ATP-binding</keyword>
<dbReference type="CDD" id="cd04261">
    <property type="entry name" value="AAK_AKii-LysC-BS"/>
    <property type="match status" value="1"/>
</dbReference>
<evidence type="ECO:0000256" key="3">
    <source>
        <dbReference type="ARBA" id="ARBA00004986"/>
    </source>
</evidence>
<dbReference type="NCBIfam" id="NF005155">
    <property type="entry name" value="PRK06635.1-4"/>
    <property type="match status" value="1"/>
</dbReference>
<keyword evidence="8" id="KW-0677">Repeat</keyword>
<dbReference type="Pfam" id="PF22468">
    <property type="entry name" value="ACT_9"/>
    <property type="match status" value="2"/>
</dbReference>
<evidence type="ECO:0000256" key="2">
    <source>
        <dbReference type="ARBA" id="ARBA00004766"/>
    </source>
</evidence>
<dbReference type="GO" id="GO:0009090">
    <property type="term" value="P:homoserine biosynthetic process"/>
    <property type="evidence" value="ECO:0007669"/>
    <property type="project" value="TreeGrafter"/>
</dbReference>
<evidence type="ECO:0000313" key="21">
    <source>
        <dbReference type="Proteomes" id="UP001209318"/>
    </source>
</evidence>
<dbReference type="Gene3D" id="3.40.1160.10">
    <property type="entry name" value="Acetylglutamate kinase-like"/>
    <property type="match status" value="1"/>
</dbReference>
<comment type="pathway">
    <text evidence="4 18">Amino-acid biosynthesis; L-threonine biosynthesis; L-threonine from L-aspartate: step 1/5.</text>
</comment>
<dbReference type="SUPFAM" id="SSF55021">
    <property type="entry name" value="ACT-like"/>
    <property type="match status" value="2"/>
</dbReference>
<name>A0AAE3ITK2_9BACI</name>
<keyword evidence="13" id="KW-0457">Lysine biosynthesis</keyword>
<dbReference type="InterPro" id="IPR036393">
    <property type="entry name" value="AceGlu_kinase-like_sf"/>
</dbReference>
<evidence type="ECO:0000256" key="10">
    <source>
        <dbReference type="ARBA" id="ARBA00022777"/>
    </source>
</evidence>
<dbReference type="PROSITE" id="PS00324">
    <property type="entry name" value="ASPARTOKINASE"/>
    <property type="match status" value="1"/>
</dbReference>
<dbReference type="InterPro" id="IPR054352">
    <property type="entry name" value="ACT_Aspartokinase"/>
</dbReference>
<dbReference type="Gene3D" id="3.30.2130.10">
    <property type="entry name" value="VC0802-like"/>
    <property type="match status" value="1"/>
</dbReference>
<evidence type="ECO:0000256" key="16">
    <source>
        <dbReference type="PIRSR" id="PIRSR000726-1"/>
    </source>
</evidence>
<proteinExistence type="inferred from homology"/>
<dbReference type="PANTHER" id="PTHR21499">
    <property type="entry name" value="ASPARTATE KINASE"/>
    <property type="match status" value="1"/>
</dbReference>
<evidence type="ECO:0000256" key="9">
    <source>
        <dbReference type="ARBA" id="ARBA00022741"/>
    </source>
</evidence>
<dbReference type="GO" id="GO:0005524">
    <property type="term" value="F:ATP binding"/>
    <property type="evidence" value="ECO:0007669"/>
    <property type="project" value="UniProtKB-KW"/>
</dbReference>
<dbReference type="GO" id="GO:0005829">
    <property type="term" value="C:cytosol"/>
    <property type="evidence" value="ECO:0007669"/>
    <property type="project" value="TreeGrafter"/>
</dbReference>
<comment type="similarity">
    <text evidence="5 17">Belongs to the aspartokinase family.</text>
</comment>
<dbReference type="InterPro" id="IPR041740">
    <property type="entry name" value="AKii-LysC-BS"/>
</dbReference>
<evidence type="ECO:0000256" key="14">
    <source>
        <dbReference type="ARBA" id="ARBA00047872"/>
    </source>
</evidence>
<dbReference type="FunFam" id="3.30.2130.10:FF:000001">
    <property type="entry name" value="Bifunctional aspartokinase/homoserine dehydrogenase"/>
    <property type="match status" value="1"/>
</dbReference>
<feature type="binding site" evidence="16">
    <location>
        <position position="179"/>
    </location>
    <ligand>
        <name>ATP</name>
        <dbReference type="ChEBI" id="CHEBI:30616"/>
    </ligand>
</feature>
<evidence type="ECO:0000256" key="8">
    <source>
        <dbReference type="ARBA" id="ARBA00022737"/>
    </source>
</evidence>
<dbReference type="Pfam" id="PF00696">
    <property type="entry name" value="AA_kinase"/>
    <property type="match status" value="1"/>
</dbReference>
<evidence type="ECO:0000313" key="20">
    <source>
        <dbReference type="EMBL" id="MCU9614137.1"/>
    </source>
</evidence>
<keyword evidence="7 17" id="KW-0808">Transferase</keyword>
<dbReference type="NCBIfam" id="NF005156">
    <property type="entry name" value="PRK06635.1-5"/>
    <property type="match status" value="1"/>
</dbReference>
<feature type="binding site" evidence="16">
    <location>
        <begin position="173"/>
        <end position="174"/>
    </location>
    <ligand>
        <name>ATP</name>
        <dbReference type="ChEBI" id="CHEBI:30616"/>
    </ligand>
</feature>
<dbReference type="PROSITE" id="PS51671">
    <property type="entry name" value="ACT"/>
    <property type="match status" value="1"/>
</dbReference>